<dbReference type="Pfam" id="PF01520">
    <property type="entry name" value="Amidase_3"/>
    <property type="match status" value="1"/>
</dbReference>
<feature type="domain" description="MurNAc-LAA" evidence="2">
    <location>
        <begin position="4"/>
        <end position="96"/>
    </location>
</feature>
<dbReference type="SUPFAM" id="SSF53187">
    <property type="entry name" value="Zn-dependent exopeptidases"/>
    <property type="match status" value="1"/>
</dbReference>
<dbReference type="SMART" id="SM00646">
    <property type="entry name" value="Ami_3"/>
    <property type="match status" value="1"/>
</dbReference>
<dbReference type="InterPro" id="IPR002508">
    <property type="entry name" value="MurNAc-LAA_cat"/>
</dbReference>
<name>X1JLM3_9ZZZZ</name>
<evidence type="ECO:0000313" key="3">
    <source>
        <dbReference type="EMBL" id="GAH70678.1"/>
    </source>
</evidence>
<evidence type="ECO:0000256" key="1">
    <source>
        <dbReference type="ARBA" id="ARBA00022801"/>
    </source>
</evidence>
<dbReference type="AlphaFoldDB" id="X1JLM3"/>
<dbReference type="EMBL" id="BARU01029764">
    <property type="protein sequence ID" value="GAH70678.1"/>
    <property type="molecule type" value="Genomic_DNA"/>
</dbReference>
<accession>X1JLM3</accession>
<comment type="caution">
    <text evidence="3">The sequence shown here is derived from an EMBL/GenBank/DDBJ whole genome shotgun (WGS) entry which is preliminary data.</text>
</comment>
<sequence length="110" mass="12772">DENKEIAPILNVLLEEEYTIESITLAREILSGFDRMVGEITENRGIKEEYWFVVRNAKMPSVLIELGFITHGEEGPRLTREDYLQKLTQGIYTGIRNFIQTFENSRGFTE</sequence>
<protein>
    <recommendedName>
        <fullName evidence="2">MurNAc-LAA domain-containing protein</fullName>
    </recommendedName>
</protein>
<keyword evidence="1" id="KW-0378">Hydrolase</keyword>
<dbReference type="PANTHER" id="PTHR30404">
    <property type="entry name" value="N-ACETYLMURAMOYL-L-ALANINE AMIDASE"/>
    <property type="match status" value="1"/>
</dbReference>
<reference evidence="3" key="1">
    <citation type="journal article" date="2014" name="Front. Microbiol.">
        <title>High frequency of phylogenetically diverse reductive dehalogenase-homologous genes in deep subseafloor sedimentary metagenomes.</title>
        <authorList>
            <person name="Kawai M."/>
            <person name="Futagami T."/>
            <person name="Toyoda A."/>
            <person name="Takaki Y."/>
            <person name="Nishi S."/>
            <person name="Hori S."/>
            <person name="Arai W."/>
            <person name="Tsubouchi T."/>
            <person name="Morono Y."/>
            <person name="Uchiyama I."/>
            <person name="Ito T."/>
            <person name="Fujiyama A."/>
            <person name="Inagaki F."/>
            <person name="Takami H."/>
        </authorList>
    </citation>
    <scope>NUCLEOTIDE SEQUENCE</scope>
    <source>
        <strain evidence="3">Expedition CK06-06</strain>
    </source>
</reference>
<evidence type="ECO:0000259" key="2">
    <source>
        <dbReference type="SMART" id="SM00646"/>
    </source>
</evidence>
<dbReference type="CDD" id="cd02696">
    <property type="entry name" value="MurNAc-LAA"/>
    <property type="match status" value="1"/>
</dbReference>
<dbReference type="GO" id="GO:0009253">
    <property type="term" value="P:peptidoglycan catabolic process"/>
    <property type="evidence" value="ECO:0007669"/>
    <property type="project" value="InterPro"/>
</dbReference>
<dbReference type="GO" id="GO:0030288">
    <property type="term" value="C:outer membrane-bounded periplasmic space"/>
    <property type="evidence" value="ECO:0007669"/>
    <property type="project" value="TreeGrafter"/>
</dbReference>
<dbReference type="PANTHER" id="PTHR30404:SF0">
    <property type="entry name" value="N-ACETYLMURAMOYL-L-ALANINE AMIDASE AMIC"/>
    <property type="match status" value="1"/>
</dbReference>
<dbReference type="InterPro" id="IPR050695">
    <property type="entry name" value="N-acetylmuramoyl_amidase_3"/>
</dbReference>
<feature type="non-terminal residue" evidence="3">
    <location>
        <position position="1"/>
    </location>
</feature>
<organism evidence="3">
    <name type="scientific">marine sediment metagenome</name>
    <dbReference type="NCBI Taxonomy" id="412755"/>
    <lineage>
        <taxon>unclassified sequences</taxon>
        <taxon>metagenomes</taxon>
        <taxon>ecological metagenomes</taxon>
    </lineage>
</organism>
<gene>
    <name evidence="3" type="ORF">S03H2_47300</name>
</gene>
<proteinExistence type="predicted"/>
<dbReference type="GO" id="GO:0008745">
    <property type="term" value="F:N-acetylmuramoyl-L-alanine amidase activity"/>
    <property type="evidence" value="ECO:0007669"/>
    <property type="project" value="InterPro"/>
</dbReference>
<dbReference type="Gene3D" id="3.40.630.40">
    <property type="entry name" value="Zn-dependent exopeptidases"/>
    <property type="match status" value="1"/>
</dbReference>